<feature type="chain" id="PRO_5033760920" evidence="4">
    <location>
        <begin position="25"/>
        <end position="514"/>
    </location>
</feature>
<dbReference type="Proteomes" id="UP000017700">
    <property type="component" value="Chromosome"/>
</dbReference>
<keyword evidence="3" id="KW-0378">Hydrolase</keyword>
<dbReference type="GO" id="GO:0008233">
    <property type="term" value="F:peptidase activity"/>
    <property type="evidence" value="ECO:0007669"/>
    <property type="project" value="UniProtKB-KW"/>
</dbReference>
<dbReference type="KEGG" id="serq:CWC46_12435"/>
<feature type="signal peptide" evidence="4">
    <location>
        <begin position="1"/>
        <end position="24"/>
    </location>
</feature>
<dbReference type="InterPro" id="IPR051458">
    <property type="entry name" value="Cyt/Met_Dipeptidase"/>
</dbReference>
<dbReference type="Gene3D" id="3.40.630.10">
    <property type="entry name" value="Zn peptidases"/>
    <property type="match status" value="1"/>
</dbReference>
<dbReference type="PANTHER" id="PTHR43270">
    <property type="entry name" value="BETA-ALA-HIS DIPEPTIDASE"/>
    <property type="match status" value="1"/>
</dbReference>
<reference evidence="7" key="4">
    <citation type="submission" date="2017-11" db="EMBL/GenBank/DDBJ databases">
        <title>Complete genome sequence of Serratia sp. ATCC 39006.</title>
        <authorList>
            <person name="Hampton H.G."/>
            <person name="Jackson S.A."/>
            <person name="Jauregui R."/>
            <person name="Poulter G.T.M."/>
            <person name="Salmond G.P.C."/>
            <person name="Fineran P.C."/>
        </authorList>
    </citation>
    <scope>NUCLEOTIDE SEQUENCE</scope>
    <source>
        <strain evidence="7">ATCC 39006</strain>
    </source>
</reference>
<dbReference type="KEGG" id="sera:Ser39006_012440"/>
<dbReference type="Proteomes" id="UP000233778">
    <property type="component" value="Chromosome"/>
</dbReference>
<organism evidence="7 8">
    <name type="scientific">Serratia sp. (strain ATCC 39006)</name>
    <name type="common">Prodigiosinella confusarubida</name>
    <dbReference type="NCBI Taxonomy" id="104623"/>
    <lineage>
        <taxon>Bacteria</taxon>
        <taxon>Pseudomonadati</taxon>
        <taxon>Pseudomonadota</taxon>
        <taxon>Gammaproteobacteria</taxon>
        <taxon>Enterobacterales</taxon>
        <taxon>Pectobacteriaceae</taxon>
        <taxon>Prodigiosinella</taxon>
    </lineage>
</organism>
<sequence length="514" mass="56194">MHHCKKIIITGLLCSVLLSLSAQAQLVLAPADAQRYAQGSFPEYLDWLTLPDSTESSSDIQHNAAWLINALKKRGFITQQLKNDLRPMVYAEWGKPQPNRKTILFYMHFDGQPITATEWKTDPWKPILKVNDGKGGWQVQPDNHLLTTSALDPEWRIFAHSAADGKGTIGIFLAAIDALKGSNTPATVNIKVLLDSEERRGSPHLIRVVAQNAAQLKNDGIVIFNGAMSDNDKPMITFGYRGSIQVDMTAFGPIVGAHSGAYGNIISNPAMQLAALLGSMKEANGRVTIPGFYDRVKISDSDRKQMAESAPSPGTIENRYGVNQLDKIADNPIEALQYPSLDIIGLNAGDTGRRAMTVIPATATASINLRTVPETPPEYLYDLLKTYVVSKGFHIIRSDSPSLQERNHYPRLISMTMLASPGSAVAVRTPMDSPFAIWAVKGITAPRGIAAEKNRMVGISPPINGPVRLLKSSYVFVPLLNADDNQNNQDENLRVGNYIEGVRTIVSMVTTPFP</sequence>
<keyword evidence="2" id="KW-0479">Metal-binding</keyword>
<dbReference type="AlphaFoldDB" id="A0A2I5TJX2"/>
<dbReference type="Pfam" id="PF07687">
    <property type="entry name" value="M20_dimer"/>
    <property type="match status" value="1"/>
</dbReference>
<evidence type="ECO:0000313" key="7">
    <source>
        <dbReference type="EMBL" id="AUH04868.1"/>
    </source>
</evidence>
<dbReference type="GO" id="GO:0046872">
    <property type="term" value="F:metal ion binding"/>
    <property type="evidence" value="ECO:0007669"/>
    <property type="project" value="UniProtKB-KW"/>
</dbReference>
<reference evidence="7 8" key="1">
    <citation type="journal article" date="2013" name="Genome Announc.">
        <title>Draft genome sequence of Serratia sp. strain ATCC 39006, a model bacterium for analysis of the biosynthesis and regulation of prodigiosin, a carbapenem, and gas vesicles.</title>
        <authorList>
            <person name="Fineran P.C."/>
            <person name="Iglesias Cans M.C."/>
            <person name="Ramsay J.P."/>
            <person name="Wilf N.M."/>
            <person name="Cossyleon D."/>
            <person name="McNeil M.B."/>
            <person name="Williamson N.R."/>
            <person name="Monson R.E."/>
            <person name="Becher S.A."/>
            <person name="Stanton J.A."/>
            <person name="Brugger K."/>
            <person name="Brown S.D."/>
            <person name="Salmond G.P."/>
        </authorList>
    </citation>
    <scope>NUCLEOTIDE SEQUENCE [LARGE SCALE GENOMIC DNA]</scope>
    <source>
        <strain evidence="7">ATCC 39006</strain>
        <strain evidence="8">ATCC 39006 / SC 11482</strain>
    </source>
</reference>
<dbReference type="PANTHER" id="PTHR43270:SF8">
    <property type="entry name" value="DI- AND TRIPEPTIDASE DUG2-RELATED"/>
    <property type="match status" value="1"/>
</dbReference>
<evidence type="ECO:0000256" key="4">
    <source>
        <dbReference type="SAM" id="SignalP"/>
    </source>
</evidence>
<dbReference type="InterPro" id="IPR011650">
    <property type="entry name" value="Peptidase_M20_dimer"/>
</dbReference>
<reference evidence="6 9" key="3">
    <citation type="submission" date="2017-11" db="EMBL/GenBank/DDBJ databases">
        <title>Complete genome sequence of Serratia sp. ATCC 39006 LacA.</title>
        <authorList>
            <person name="Hampton H.G."/>
            <person name="Jackson S.A."/>
            <person name="Jauregui R."/>
            <person name="Poulter G.T.M."/>
            <person name="Salmond G.P.C."/>
            <person name="Fineran P.C."/>
        </authorList>
    </citation>
    <scope>NUCLEOTIDE SEQUENCE [LARGE SCALE GENOMIC DNA]</scope>
    <source>
        <strain evidence="6 9">ATCC 39006</strain>
    </source>
</reference>
<name>A0A2I5TJX2_SERS3</name>
<dbReference type="STRING" id="104623.Ser39006_02982"/>
<evidence type="ECO:0000313" key="9">
    <source>
        <dbReference type="Proteomes" id="UP000233778"/>
    </source>
</evidence>
<accession>A0A2I5TJX2</accession>
<dbReference type="EMBL" id="CP025085">
    <property type="protein sequence ID" value="AUH00547.1"/>
    <property type="molecule type" value="Genomic_DNA"/>
</dbReference>
<dbReference type="EMBL" id="CP025084">
    <property type="protein sequence ID" value="AUH04868.1"/>
    <property type="molecule type" value="Genomic_DNA"/>
</dbReference>
<dbReference type="Gene3D" id="3.30.70.360">
    <property type="match status" value="1"/>
</dbReference>
<reference evidence="7" key="2">
    <citation type="submission" date="2013-09" db="EMBL/GenBank/DDBJ databases">
        <authorList>
            <person name="Wang G."/>
            <person name="Yang Y."/>
            <person name="Su Y."/>
        </authorList>
    </citation>
    <scope>NUCLEOTIDE SEQUENCE</scope>
    <source>
        <strain evidence="7">ATCC 39006</strain>
    </source>
</reference>
<keyword evidence="1" id="KW-0645">Protease</keyword>
<evidence type="ECO:0000256" key="2">
    <source>
        <dbReference type="ARBA" id="ARBA00022723"/>
    </source>
</evidence>
<proteinExistence type="predicted"/>
<dbReference type="OrthoDB" id="9761532at2"/>
<gene>
    <name evidence="6" type="ORF">CWC46_12435</name>
    <name evidence="7" type="ORF">Ser39006_012440</name>
</gene>
<keyword evidence="8" id="KW-1185">Reference proteome</keyword>
<keyword evidence="4" id="KW-0732">Signal</keyword>
<evidence type="ECO:0000256" key="3">
    <source>
        <dbReference type="ARBA" id="ARBA00022801"/>
    </source>
</evidence>
<evidence type="ECO:0000313" key="8">
    <source>
        <dbReference type="Proteomes" id="UP000017700"/>
    </source>
</evidence>
<protein>
    <submittedName>
        <fullName evidence="7">Acetylornithine deacetylase</fullName>
    </submittedName>
</protein>
<evidence type="ECO:0000256" key="1">
    <source>
        <dbReference type="ARBA" id="ARBA00022670"/>
    </source>
</evidence>
<dbReference type="SUPFAM" id="SSF53187">
    <property type="entry name" value="Zn-dependent exopeptidases"/>
    <property type="match status" value="1"/>
</dbReference>
<dbReference type="GO" id="GO:0006508">
    <property type="term" value="P:proteolysis"/>
    <property type="evidence" value="ECO:0007669"/>
    <property type="project" value="UniProtKB-KW"/>
</dbReference>
<feature type="domain" description="Peptidase M20 dimerisation" evidence="5">
    <location>
        <begin position="240"/>
        <end position="388"/>
    </location>
</feature>
<evidence type="ECO:0000259" key="5">
    <source>
        <dbReference type="Pfam" id="PF07687"/>
    </source>
</evidence>
<evidence type="ECO:0000313" key="6">
    <source>
        <dbReference type="EMBL" id="AUH00547.1"/>
    </source>
</evidence>
<dbReference type="RefSeq" id="WP_021016245.1">
    <property type="nucleotide sequence ID" value="NZ_CP025084.1"/>
</dbReference>